<reference evidence="2 3" key="1">
    <citation type="submission" date="2022-03" db="EMBL/GenBank/DDBJ databases">
        <title>Complete genome analysis of Roseomonas KG 17.1 : a prolific producer of plant growth promoters.</title>
        <authorList>
            <person name="Saadouli I."/>
            <person name="Najjari A."/>
            <person name="Mosbah A."/>
            <person name="Ouzari H.I."/>
        </authorList>
    </citation>
    <scope>NUCLEOTIDE SEQUENCE [LARGE SCALE GENOMIC DNA]</scope>
    <source>
        <strain evidence="2 3">KG17-1</strain>
    </source>
</reference>
<evidence type="ECO:0000313" key="3">
    <source>
        <dbReference type="Proteomes" id="UP001201985"/>
    </source>
</evidence>
<evidence type="ECO:0000256" key="1">
    <source>
        <dbReference type="SAM" id="MobiDB-lite"/>
    </source>
</evidence>
<sequence>MEGREENVLTPASRAGGEDTEDTGLLGSLDAWLGKGEVIEALAKMGGTLTDKEREQRRAAAKARWAKHRGEAATVGMKPAGSAGTEGRQLPGGPAKRTVSSLYSQYRPHKDSEFADVTPEGGRAGFKQFGFKPQRPAAMSEEQYTSLAQAAGATVKGVREQIAAKAQERKLVPPGTTSRDYRAALSHAQRLALHDVGLGSYDFRMEDDAKARLKPLEPFVRYARRRTLTALQEGHKGTWGQFKAEFGQEFADGRVDLKGNTRRRFYPHMELVRAEQAEGLSGWKKAEYAVGTVGTAVLAYKGRRRFSTKRTLGQLWWKPT</sequence>
<accession>A0ABS9W6T8</accession>
<dbReference type="Proteomes" id="UP001201985">
    <property type="component" value="Unassembled WGS sequence"/>
</dbReference>
<keyword evidence="3" id="KW-1185">Reference proteome</keyword>
<proteinExistence type="predicted"/>
<dbReference type="RefSeq" id="WP_241793259.1">
    <property type="nucleotide sequence ID" value="NZ_JALBUU010000028.1"/>
</dbReference>
<gene>
    <name evidence="2" type="ORF">MON41_14865</name>
</gene>
<comment type="caution">
    <text evidence="2">The sequence shown here is derived from an EMBL/GenBank/DDBJ whole genome shotgun (WGS) entry which is preliminary data.</text>
</comment>
<feature type="region of interest" description="Disordered" evidence="1">
    <location>
        <begin position="65"/>
        <end position="98"/>
    </location>
</feature>
<organism evidence="2 3">
    <name type="scientific">Teichococcus vastitatis</name>
    <dbReference type="NCBI Taxonomy" id="2307076"/>
    <lineage>
        <taxon>Bacteria</taxon>
        <taxon>Pseudomonadati</taxon>
        <taxon>Pseudomonadota</taxon>
        <taxon>Alphaproteobacteria</taxon>
        <taxon>Acetobacterales</taxon>
        <taxon>Roseomonadaceae</taxon>
        <taxon>Roseomonas</taxon>
    </lineage>
</organism>
<name>A0ABS9W6T8_9PROT</name>
<dbReference type="EMBL" id="JALBUU010000028">
    <property type="protein sequence ID" value="MCI0755002.1"/>
    <property type="molecule type" value="Genomic_DNA"/>
</dbReference>
<evidence type="ECO:0000313" key="2">
    <source>
        <dbReference type="EMBL" id="MCI0755002.1"/>
    </source>
</evidence>
<protein>
    <submittedName>
        <fullName evidence="2">Uncharacterized protein</fullName>
    </submittedName>
</protein>
<feature type="region of interest" description="Disordered" evidence="1">
    <location>
        <begin position="1"/>
        <end position="24"/>
    </location>
</feature>